<name>A0A834M796_RHYFE</name>
<dbReference type="Proteomes" id="UP000625711">
    <property type="component" value="Unassembled WGS sequence"/>
</dbReference>
<reference evidence="1" key="1">
    <citation type="submission" date="2020-08" db="EMBL/GenBank/DDBJ databases">
        <title>Genome sequencing and assembly of the red palm weevil Rhynchophorus ferrugineus.</title>
        <authorList>
            <person name="Dias G.B."/>
            <person name="Bergman C.M."/>
            <person name="Manee M."/>
        </authorList>
    </citation>
    <scope>NUCLEOTIDE SEQUENCE</scope>
    <source>
        <strain evidence="1">AA-2017</strain>
        <tissue evidence="1">Whole larva</tissue>
    </source>
</reference>
<proteinExistence type="predicted"/>
<keyword evidence="2" id="KW-1185">Reference proteome</keyword>
<protein>
    <submittedName>
        <fullName evidence="1">Uncharacterized protein</fullName>
    </submittedName>
</protein>
<evidence type="ECO:0000313" key="1">
    <source>
        <dbReference type="EMBL" id="KAF7273253.1"/>
    </source>
</evidence>
<sequence>MSFARAERFHDESGEILPFTHQNPIKNCNRQPTWMKLNANDAVHKCKKNYKHNLNRAISENNNMKKRKLHNKRTSEYIPINSDRSKSKSEKMSVNTRLRLSDCRAPSFMTRPKIIHRCVSNTPKRPDSFQRRHSIKRKSLRITKQTKDDKLVSENIDRSRPIEKPMVTEGEIPTENLLNLSNNALRTTKDESNQIRPQIRRDRTFIVENKVVPEKKTEKLETSVIDESELDDDSIVTPLTDSLEYLDLSDENEAEPEKKFDLQQFLEERRSRASETERWVTIVTQSLLEAKTFLGNDLSEADDPDQVSVVGNFIDDEYDSYLDSNGMATLRDIGTDNLYHICNSLVSSYSSKGTKDSGDELQQVNEERTPDRNILRIPSVNEERTPDRNVSIRQSVNEERTAARNISRRLFVDEERTPDRNISRRLFVDEEKTTDRNISRKLFGKTLNRDLELIVKTVIAELKG</sequence>
<dbReference type="EMBL" id="JAACXV010013519">
    <property type="protein sequence ID" value="KAF7273253.1"/>
    <property type="molecule type" value="Genomic_DNA"/>
</dbReference>
<dbReference type="AlphaFoldDB" id="A0A834M796"/>
<organism evidence="1 2">
    <name type="scientific">Rhynchophorus ferrugineus</name>
    <name type="common">Red palm weevil</name>
    <name type="synonym">Curculio ferrugineus</name>
    <dbReference type="NCBI Taxonomy" id="354439"/>
    <lineage>
        <taxon>Eukaryota</taxon>
        <taxon>Metazoa</taxon>
        <taxon>Ecdysozoa</taxon>
        <taxon>Arthropoda</taxon>
        <taxon>Hexapoda</taxon>
        <taxon>Insecta</taxon>
        <taxon>Pterygota</taxon>
        <taxon>Neoptera</taxon>
        <taxon>Endopterygota</taxon>
        <taxon>Coleoptera</taxon>
        <taxon>Polyphaga</taxon>
        <taxon>Cucujiformia</taxon>
        <taxon>Curculionidae</taxon>
        <taxon>Dryophthorinae</taxon>
        <taxon>Rhynchophorus</taxon>
    </lineage>
</organism>
<accession>A0A834M796</accession>
<gene>
    <name evidence="1" type="ORF">GWI33_014034</name>
</gene>
<evidence type="ECO:0000313" key="2">
    <source>
        <dbReference type="Proteomes" id="UP000625711"/>
    </source>
</evidence>
<comment type="caution">
    <text evidence="1">The sequence shown here is derived from an EMBL/GenBank/DDBJ whole genome shotgun (WGS) entry which is preliminary data.</text>
</comment>